<feature type="signal peptide" evidence="2">
    <location>
        <begin position="1"/>
        <end position="27"/>
    </location>
</feature>
<dbReference type="Proteomes" id="UP000321570">
    <property type="component" value="Unassembled WGS sequence"/>
</dbReference>
<keyword evidence="2" id="KW-0732">Signal</keyword>
<evidence type="ECO:0000313" key="4">
    <source>
        <dbReference type="Proteomes" id="UP000321570"/>
    </source>
</evidence>
<dbReference type="EMBL" id="CABIJS010000599">
    <property type="protein sequence ID" value="VUZ54020.1"/>
    <property type="molecule type" value="Genomic_DNA"/>
</dbReference>
<organism evidence="3 4">
    <name type="scientific">Hymenolepis diminuta</name>
    <name type="common">Rat tapeworm</name>
    <dbReference type="NCBI Taxonomy" id="6216"/>
    <lineage>
        <taxon>Eukaryota</taxon>
        <taxon>Metazoa</taxon>
        <taxon>Spiralia</taxon>
        <taxon>Lophotrochozoa</taxon>
        <taxon>Platyhelminthes</taxon>
        <taxon>Cestoda</taxon>
        <taxon>Eucestoda</taxon>
        <taxon>Cyclophyllidea</taxon>
        <taxon>Hymenolepididae</taxon>
        <taxon>Hymenolepis</taxon>
    </lineage>
</organism>
<dbReference type="AlphaFoldDB" id="A0A564Z3L2"/>
<feature type="chain" id="PRO_5021896892" description="EGF-like domain-containing protein" evidence="2">
    <location>
        <begin position="28"/>
        <end position="434"/>
    </location>
</feature>
<gene>
    <name evidence="3" type="ORF">WMSIL1_LOCUS12221</name>
</gene>
<sequence>MLYHMRIKNLFLLHLTLFCIILHLSSSDILEDKTWSACTEEQSNYCNPGRCKPAPRDYPESYTCECTRDSFLDRSFRPRRYPQIVARCSPLIYNPCIKCHEKNTIKCTPTSNSSSICQCYPEFSESSNCYEKKNPCEVVPLGASLSGNAACRAEFGNLCIPLLGSQKYTCICIVPFRASKVLSFPNCMGDPETPCDRQLCVGFQPSKPKDTSITPRSVIIIGEVDSVYEEGAKCVGNGTCICPKNWHGEHCTQWYASPLELAWTAWTSCKPDCLDRSILSPLSDATGVGYKVSKSLCDAEDQRYCGGTMKKWSRCKVTALCSSENEKEIQNFASEVAKVSADVMKEFYNKDMSTQMESPELLIWAEKWNLFFIYFLIMIFGFILSVTVMEIVGAIRLTREQIKEILDKEREDMNERKFKFRRTLIRRKMNEDEV</sequence>
<evidence type="ECO:0000313" key="3">
    <source>
        <dbReference type="EMBL" id="VUZ54020.1"/>
    </source>
</evidence>
<evidence type="ECO:0000256" key="1">
    <source>
        <dbReference type="SAM" id="Phobius"/>
    </source>
</evidence>
<keyword evidence="1" id="KW-0812">Transmembrane</keyword>
<feature type="transmembrane region" description="Helical" evidence="1">
    <location>
        <begin position="371"/>
        <end position="395"/>
    </location>
</feature>
<keyword evidence="1" id="KW-0472">Membrane</keyword>
<keyword evidence="1" id="KW-1133">Transmembrane helix</keyword>
<name>A0A564Z3L2_HYMDI</name>
<reference evidence="3 4" key="1">
    <citation type="submission" date="2019-07" db="EMBL/GenBank/DDBJ databases">
        <authorList>
            <person name="Jastrzebski P J."/>
            <person name="Paukszto L."/>
            <person name="Jastrzebski P J."/>
        </authorList>
    </citation>
    <scope>NUCLEOTIDE SEQUENCE [LARGE SCALE GENOMIC DNA]</scope>
    <source>
        <strain evidence="3 4">WMS-il1</strain>
    </source>
</reference>
<keyword evidence="4" id="KW-1185">Reference proteome</keyword>
<protein>
    <recommendedName>
        <fullName evidence="5">EGF-like domain-containing protein</fullName>
    </recommendedName>
</protein>
<evidence type="ECO:0000256" key="2">
    <source>
        <dbReference type="SAM" id="SignalP"/>
    </source>
</evidence>
<proteinExistence type="predicted"/>
<evidence type="ECO:0008006" key="5">
    <source>
        <dbReference type="Google" id="ProtNLM"/>
    </source>
</evidence>
<accession>A0A564Z3L2</accession>